<feature type="compositionally biased region" description="Gly residues" evidence="2">
    <location>
        <begin position="68"/>
        <end position="77"/>
    </location>
</feature>
<evidence type="ECO:0000256" key="1">
    <source>
        <dbReference type="ARBA" id="ARBA00009005"/>
    </source>
</evidence>
<evidence type="ECO:0000313" key="4">
    <source>
        <dbReference type="EMBL" id="CAD8442814.1"/>
    </source>
</evidence>
<dbReference type="AlphaFoldDB" id="A0A7S0D6B9"/>
<dbReference type="GO" id="GO:0005737">
    <property type="term" value="C:cytoplasm"/>
    <property type="evidence" value="ECO:0007669"/>
    <property type="project" value="TreeGrafter"/>
</dbReference>
<gene>
    <name evidence="4" type="ORF">LAMO00422_LOCUS6939</name>
</gene>
<organism evidence="4">
    <name type="scientific">Amorphochlora amoebiformis</name>
    <dbReference type="NCBI Taxonomy" id="1561963"/>
    <lineage>
        <taxon>Eukaryota</taxon>
        <taxon>Sar</taxon>
        <taxon>Rhizaria</taxon>
        <taxon>Cercozoa</taxon>
        <taxon>Chlorarachniophyceae</taxon>
        <taxon>Amorphochlora</taxon>
    </lineage>
</organism>
<dbReference type="PANTHER" id="PTHR48104">
    <property type="entry name" value="METACASPASE-4"/>
    <property type="match status" value="1"/>
</dbReference>
<accession>A0A7S0D6B9</accession>
<dbReference type="GO" id="GO:0006508">
    <property type="term" value="P:proteolysis"/>
    <property type="evidence" value="ECO:0007669"/>
    <property type="project" value="InterPro"/>
</dbReference>
<feature type="domain" description="Peptidase C14 caspase" evidence="3">
    <location>
        <begin position="119"/>
        <end position="419"/>
    </location>
</feature>
<dbReference type="InterPro" id="IPR029030">
    <property type="entry name" value="Caspase-like_dom_sf"/>
</dbReference>
<dbReference type="PANTHER" id="PTHR48104:SF30">
    <property type="entry name" value="METACASPASE-1"/>
    <property type="match status" value="1"/>
</dbReference>
<evidence type="ECO:0000256" key="2">
    <source>
        <dbReference type="SAM" id="MobiDB-lite"/>
    </source>
</evidence>
<protein>
    <recommendedName>
        <fullName evidence="3">Peptidase C14 caspase domain-containing protein</fullName>
    </recommendedName>
</protein>
<proteinExistence type="inferred from homology"/>
<reference evidence="4" key="1">
    <citation type="submission" date="2021-01" db="EMBL/GenBank/DDBJ databases">
        <authorList>
            <person name="Corre E."/>
            <person name="Pelletier E."/>
            <person name="Niang G."/>
            <person name="Scheremetjew M."/>
            <person name="Finn R."/>
            <person name="Kale V."/>
            <person name="Holt S."/>
            <person name="Cochrane G."/>
            <person name="Meng A."/>
            <person name="Brown T."/>
            <person name="Cohen L."/>
        </authorList>
    </citation>
    <scope>NUCLEOTIDE SEQUENCE</scope>
    <source>
        <strain evidence="4">CCMP2058</strain>
    </source>
</reference>
<dbReference type="Gene3D" id="3.40.50.12660">
    <property type="match status" value="2"/>
</dbReference>
<dbReference type="Pfam" id="PF00656">
    <property type="entry name" value="Peptidase_C14"/>
    <property type="match status" value="1"/>
</dbReference>
<feature type="compositionally biased region" description="Polar residues" evidence="2">
    <location>
        <begin position="51"/>
        <end position="61"/>
    </location>
</feature>
<dbReference type="SUPFAM" id="SSF52129">
    <property type="entry name" value="Caspase-like"/>
    <property type="match status" value="1"/>
</dbReference>
<sequence>MFGNFVKFAKEAVKAVTREENDDTDGNKEQQHEEKENNNGFASSMMGLARQAQSMAMSANDESQEGQQGQGQQGQGQHGQVAAMLQAVQSAMGGESTAKKTSTELPDGASIPRSKCDGTRKCLFIGINYYGSRAELRGCLNDVKNIKKFLKDTFKFPVDVRNLSMTLTDDSQNKGTKLYPTKENIMNAMKWLVKDAQEGDSLFFHYSGHGGTQQDIAPDTDEIDGQDETLVPVDYESTGQIVDDDIHAILVAGLPQGVRLTAIMDCCHSGSVFDLPFTYTIDGKLAIQEVDNRKKAIENAIAAGMAYMKGDQATAVQRGQKAIQLFMRKNNTDSKFDEEHVIKIRSSLAEVIQFSGCRDEQTSADANIGGQATGACSYAFINAFKRYGKNQTYTELLKNVREYLNGKYTQVPQMSTGLRMDMKAPFII</sequence>
<feature type="region of interest" description="Disordered" evidence="2">
    <location>
        <begin position="13"/>
        <end position="112"/>
    </location>
</feature>
<name>A0A7S0D6B9_9EUKA</name>
<dbReference type="InterPro" id="IPR011600">
    <property type="entry name" value="Pept_C14_caspase"/>
</dbReference>
<evidence type="ECO:0000259" key="3">
    <source>
        <dbReference type="Pfam" id="PF00656"/>
    </source>
</evidence>
<dbReference type="GO" id="GO:0004197">
    <property type="term" value="F:cysteine-type endopeptidase activity"/>
    <property type="evidence" value="ECO:0007669"/>
    <property type="project" value="InterPro"/>
</dbReference>
<dbReference type="EMBL" id="HBEM01009893">
    <property type="protein sequence ID" value="CAD8442814.1"/>
    <property type="molecule type" value="Transcribed_RNA"/>
</dbReference>
<feature type="compositionally biased region" description="Basic and acidic residues" evidence="2">
    <location>
        <begin position="13"/>
        <end position="37"/>
    </location>
</feature>
<dbReference type="InterPro" id="IPR050452">
    <property type="entry name" value="Metacaspase"/>
</dbReference>
<comment type="similarity">
    <text evidence="1">Belongs to the peptidase C14B family.</text>
</comment>